<accession>A0AAN9BR03</accession>
<proteinExistence type="predicted"/>
<evidence type="ECO:0000313" key="2">
    <source>
        <dbReference type="EMBL" id="KAK7108115.1"/>
    </source>
</evidence>
<dbReference type="InterPro" id="IPR001214">
    <property type="entry name" value="SET_dom"/>
</dbReference>
<dbReference type="InterPro" id="IPR044429">
    <property type="entry name" value="SETD4_SET"/>
</dbReference>
<evidence type="ECO:0000313" key="3">
    <source>
        <dbReference type="Proteomes" id="UP001374579"/>
    </source>
</evidence>
<keyword evidence="3" id="KW-1185">Reference proteome</keyword>
<dbReference type="Gene3D" id="3.90.1410.10">
    <property type="entry name" value="set domain protein methyltransferase, domain 1"/>
    <property type="match status" value="1"/>
</dbReference>
<dbReference type="GO" id="GO:0016279">
    <property type="term" value="F:protein-lysine N-methyltransferase activity"/>
    <property type="evidence" value="ECO:0007669"/>
    <property type="project" value="InterPro"/>
</dbReference>
<name>A0AAN9BR03_9CAEN</name>
<dbReference type="InterPro" id="IPR046341">
    <property type="entry name" value="SET_dom_sf"/>
</dbReference>
<organism evidence="2 3">
    <name type="scientific">Littorina saxatilis</name>
    <dbReference type="NCBI Taxonomy" id="31220"/>
    <lineage>
        <taxon>Eukaryota</taxon>
        <taxon>Metazoa</taxon>
        <taxon>Spiralia</taxon>
        <taxon>Lophotrochozoa</taxon>
        <taxon>Mollusca</taxon>
        <taxon>Gastropoda</taxon>
        <taxon>Caenogastropoda</taxon>
        <taxon>Littorinimorpha</taxon>
        <taxon>Littorinoidea</taxon>
        <taxon>Littorinidae</taxon>
        <taxon>Littorina</taxon>
    </lineage>
</organism>
<evidence type="ECO:0000259" key="1">
    <source>
        <dbReference type="PROSITE" id="PS50280"/>
    </source>
</evidence>
<dbReference type="Pfam" id="PF00856">
    <property type="entry name" value="SET"/>
    <property type="match status" value="1"/>
</dbReference>
<dbReference type="AlphaFoldDB" id="A0AAN9BR03"/>
<feature type="domain" description="SET" evidence="1">
    <location>
        <begin position="45"/>
        <end position="272"/>
    </location>
</feature>
<sequence length="426" mass="49068">MKWGRAGRRRKRRKDRQKCQEADACAELRKWMVARSSKRELAHTFNLMPFFFPDTGRGLKTKRIIKSAAVIVSIPQCLLVTPSVVLNSQVGSLLKRWKVSFTPHQLLALFLIVERNKSINSEWQPFITSLPSEYTLPHYFSADEINLLPLHVSLVAQRMIQRSQLAHKQVLQFCCSHWGEDADGWSSWERFRWAWCTVSSRAIFFETEEEGKQFVDLDFKDENNVALSPYLDLLNHTSAARVDAGFNRQNKMYEIITHDNYQPHEQVFISYGPHDNATLFLHYGFTLPHNIHNSVCFSVDDFGILPDYYRSTERKLAELRKNGLHRELSCTMDGVSWNFMSAMKILALDWEQLQKSERVLTGEHLPPEVLLSARRMVRKLVSHALAKLRALLAQLPQEVLTAHGNIAHSLVSDDILILTVALQDVS</sequence>
<dbReference type="SUPFAM" id="SSF82199">
    <property type="entry name" value="SET domain"/>
    <property type="match status" value="1"/>
</dbReference>
<dbReference type="CDD" id="cd19177">
    <property type="entry name" value="SET_SETD4"/>
    <property type="match status" value="1"/>
</dbReference>
<dbReference type="PANTHER" id="PTHR13271:SF151">
    <property type="entry name" value="SET DOMAIN-CONTAINING PROTEIN 4"/>
    <property type="match status" value="1"/>
</dbReference>
<protein>
    <recommendedName>
        <fullName evidence="1">SET domain-containing protein</fullName>
    </recommendedName>
</protein>
<dbReference type="PROSITE" id="PS50280">
    <property type="entry name" value="SET"/>
    <property type="match status" value="1"/>
</dbReference>
<dbReference type="PANTHER" id="PTHR13271">
    <property type="entry name" value="UNCHARACTERIZED PUTATIVE METHYLTRANSFERASE"/>
    <property type="match status" value="1"/>
</dbReference>
<reference evidence="2 3" key="1">
    <citation type="submission" date="2024-02" db="EMBL/GenBank/DDBJ databases">
        <title>Chromosome-scale genome assembly of the rough periwinkle Littorina saxatilis.</title>
        <authorList>
            <person name="De Jode A."/>
            <person name="Faria R."/>
            <person name="Formenti G."/>
            <person name="Sims Y."/>
            <person name="Smith T.P."/>
            <person name="Tracey A."/>
            <person name="Wood J.M.D."/>
            <person name="Zagrodzka Z.B."/>
            <person name="Johannesson K."/>
            <person name="Butlin R.K."/>
            <person name="Leder E.H."/>
        </authorList>
    </citation>
    <scope>NUCLEOTIDE SEQUENCE [LARGE SCALE GENOMIC DNA]</scope>
    <source>
        <strain evidence="2">Snail1</strain>
        <tissue evidence="2">Muscle</tissue>
    </source>
</reference>
<dbReference type="Proteomes" id="UP001374579">
    <property type="component" value="Unassembled WGS sequence"/>
</dbReference>
<comment type="caution">
    <text evidence="2">The sequence shown here is derived from an EMBL/GenBank/DDBJ whole genome shotgun (WGS) entry which is preliminary data.</text>
</comment>
<dbReference type="InterPro" id="IPR050600">
    <property type="entry name" value="SETD3_SETD6_MTase"/>
</dbReference>
<dbReference type="EMBL" id="JBAMIC010000004">
    <property type="protein sequence ID" value="KAK7108115.1"/>
    <property type="molecule type" value="Genomic_DNA"/>
</dbReference>
<gene>
    <name evidence="2" type="ORF">V1264_015909</name>
</gene>